<evidence type="ECO:0000313" key="2">
    <source>
        <dbReference type="Proteomes" id="UP000824120"/>
    </source>
</evidence>
<proteinExistence type="predicted"/>
<organism evidence="1 2">
    <name type="scientific">Solanum commersonii</name>
    <name type="common">Commerson's wild potato</name>
    <name type="synonym">Commerson's nightshade</name>
    <dbReference type="NCBI Taxonomy" id="4109"/>
    <lineage>
        <taxon>Eukaryota</taxon>
        <taxon>Viridiplantae</taxon>
        <taxon>Streptophyta</taxon>
        <taxon>Embryophyta</taxon>
        <taxon>Tracheophyta</taxon>
        <taxon>Spermatophyta</taxon>
        <taxon>Magnoliopsida</taxon>
        <taxon>eudicotyledons</taxon>
        <taxon>Gunneridae</taxon>
        <taxon>Pentapetalae</taxon>
        <taxon>asterids</taxon>
        <taxon>lamiids</taxon>
        <taxon>Solanales</taxon>
        <taxon>Solanaceae</taxon>
        <taxon>Solanoideae</taxon>
        <taxon>Solaneae</taxon>
        <taxon>Solanum</taxon>
    </lineage>
</organism>
<dbReference type="EMBL" id="JACXVP010000004">
    <property type="protein sequence ID" value="KAG5612228.1"/>
    <property type="molecule type" value="Genomic_DNA"/>
</dbReference>
<dbReference type="Proteomes" id="UP000824120">
    <property type="component" value="Chromosome 4"/>
</dbReference>
<gene>
    <name evidence="1" type="ORF">H5410_023509</name>
</gene>
<evidence type="ECO:0000313" key="1">
    <source>
        <dbReference type="EMBL" id="KAG5612228.1"/>
    </source>
</evidence>
<comment type="caution">
    <text evidence="1">The sequence shown here is derived from an EMBL/GenBank/DDBJ whole genome shotgun (WGS) entry which is preliminary data.</text>
</comment>
<sequence length="95" mass="10719">MDAQSPSKRFTRNKTLACRNIIEHPSFSLGLTRDFGKVAGKKDQSDIGSSKKRKEKITNYIDGNAKRKEVVVSGSLEHDEFYIVTMLISKVKCIK</sequence>
<protein>
    <submittedName>
        <fullName evidence="1">Uncharacterized protein</fullName>
    </submittedName>
</protein>
<reference evidence="1 2" key="1">
    <citation type="submission" date="2020-09" db="EMBL/GenBank/DDBJ databases">
        <title>De no assembly of potato wild relative species, Solanum commersonii.</title>
        <authorList>
            <person name="Cho K."/>
        </authorList>
    </citation>
    <scope>NUCLEOTIDE SEQUENCE [LARGE SCALE GENOMIC DNA]</scope>
    <source>
        <strain evidence="1">LZ3.2</strain>
        <tissue evidence="1">Leaf</tissue>
    </source>
</reference>
<name>A0A9J5ZJN8_SOLCO</name>
<keyword evidence="2" id="KW-1185">Reference proteome</keyword>
<dbReference type="AlphaFoldDB" id="A0A9J5ZJN8"/>
<accession>A0A9J5ZJN8</accession>